<evidence type="ECO:0000313" key="2">
    <source>
        <dbReference type="Proteomes" id="UP000271162"/>
    </source>
</evidence>
<accession>A0A0N4YK16</accession>
<reference evidence="1 2" key="2">
    <citation type="submission" date="2018-11" db="EMBL/GenBank/DDBJ databases">
        <authorList>
            <consortium name="Pathogen Informatics"/>
        </authorList>
    </citation>
    <scope>NUCLEOTIDE SEQUENCE [LARGE SCALE GENOMIC DNA]</scope>
</reference>
<dbReference type="WBParaSite" id="NBR_0001734501-mRNA-1">
    <property type="protein sequence ID" value="NBR_0001734501-mRNA-1"/>
    <property type="gene ID" value="NBR_0001734501"/>
</dbReference>
<organism evidence="3">
    <name type="scientific">Nippostrongylus brasiliensis</name>
    <name type="common">Rat hookworm</name>
    <dbReference type="NCBI Taxonomy" id="27835"/>
    <lineage>
        <taxon>Eukaryota</taxon>
        <taxon>Metazoa</taxon>
        <taxon>Ecdysozoa</taxon>
        <taxon>Nematoda</taxon>
        <taxon>Chromadorea</taxon>
        <taxon>Rhabditida</taxon>
        <taxon>Rhabditina</taxon>
        <taxon>Rhabditomorpha</taxon>
        <taxon>Strongyloidea</taxon>
        <taxon>Heligmosomidae</taxon>
        <taxon>Nippostrongylus</taxon>
    </lineage>
</organism>
<dbReference type="Proteomes" id="UP000271162">
    <property type="component" value="Unassembled WGS sequence"/>
</dbReference>
<dbReference type="InterPro" id="IPR043504">
    <property type="entry name" value="Peptidase_S1_PA_chymotrypsin"/>
</dbReference>
<evidence type="ECO:0000313" key="1">
    <source>
        <dbReference type="EMBL" id="VDL80960.1"/>
    </source>
</evidence>
<dbReference type="InterPro" id="IPR009003">
    <property type="entry name" value="Peptidase_S1_PA"/>
</dbReference>
<gene>
    <name evidence="1" type="ORF">NBR_LOCUS17346</name>
</gene>
<name>A0A0N4YK16_NIPBR</name>
<evidence type="ECO:0000313" key="3">
    <source>
        <dbReference type="WBParaSite" id="NBR_0001734501-mRNA-1"/>
    </source>
</evidence>
<reference evidence="3" key="1">
    <citation type="submission" date="2016-04" db="UniProtKB">
        <authorList>
            <consortium name="WormBaseParasite"/>
        </authorList>
    </citation>
    <scope>IDENTIFICATION</scope>
</reference>
<proteinExistence type="predicted"/>
<keyword evidence="2" id="KW-1185">Reference proteome</keyword>
<protein>
    <submittedName>
        <fullName evidence="3">Peptidase S1 domain-containing protein</fullName>
    </submittedName>
</protein>
<sequence length="202" mass="21691">MDLPVCSPGPMEDMWGIVVRQVYADNKQFRSVEEQKRAVVTAWDNISDDVIASFGDSGGGVFQCTNGRRCEIMGVVSEGSSCEENYKYRNETEKNRKIDPQSQEDLFTDVRKYVEWICEATGVVPIELLADDGVVLVVFDGAAGEGVTVAGLDPLGPVAVLDGLVAFATVVVDGIVVVVVCGEVVVVVVVVEVVCCRLTAVL</sequence>
<dbReference type="EMBL" id="UYSL01022706">
    <property type="protein sequence ID" value="VDL80960.1"/>
    <property type="molecule type" value="Genomic_DNA"/>
</dbReference>
<dbReference type="Gene3D" id="2.40.10.10">
    <property type="entry name" value="Trypsin-like serine proteases"/>
    <property type="match status" value="1"/>
</dbReference>
<dbReference type="SUPFAM" id="SSF50494">
    <property type="entry name" value="Trypsin-like serine proteases"/>
    <property type="match status" value="1"/>
</dbReference>
<dbReference type="AlphaFoldDB" id="A0A0N4YK16"/>